<sequence length="141" mass="15539">MWDPHVIQSPSSSLSLSQGGGRRWAAARKAAAGAVGRERRQVRLEARKPAFVEPPPLGHGDGEDDHRRWHESFLPLSELAGSDDEPRLVHSYTKVVSSFAARLTDGKLDVVSKKHPDRRTRASSITAAAVSTIPSYLRHRD</sequence>
<dbReference type="Pfam" id="PF05922">
    <property type="entry name" value="Inhibitor_I9"/>
    <property type="match status" value="1"/>
</dbReference>
<dbReference type="AlphaFoldDB" id="A0A0E0ITG4"/>
<dbReference type="Gene3D" id="3.30.70.80">
    <property type="entry name" value="Peptidase S8 propeptide/proteinase inhibitor I9"/>
    <property type="match status" value="1"/>
</dbReference>
<evidence type="ECO:0000259" key="2">
    <source>
        <dbReference type="Pfam" id="PF05922"/>
    </source>
</evidence>
<organism evidence="3">
    <name type="scientific">Oryza nivara</name>
    <name type="common">Indian wild rice</name>
    <name type="synonym">Oryza sativa f. spontanea</name>
    <dbReference type="NCBI Taxonomy" id="4536"/>
    <lineage>
        <taxon>Eukaryota</taxon>
        <taxon>Viridiplantae</taxon>
        <taxon>Streptophyta</taxon>
        <taxon>Embryophyta</taxon>
        <taxon>Tracheophyta</taxon>
        <taxon>Spermatophyta</taxon>
        <taxon>Magnoliopsida</taxon>
        <taxon>Liliopsida</taxon>
        <taxon>Poales</taxon>
        <taxon>Poaceae</taxon>
        <taxon>BOP clade</taxon>
        <taxon>Oryzoideae</taxon>
        <taxon>Oryzeae</taxon>
        <taxon>Oryzinae</taxon>
        <taxon>Oryza</taxon>
    </lineage>
</organism>
<dbReference type="Proteomes" id="UP000006591">
    <property type="component" value="Chromosome 10"/>
</dbReference>
<reference evidence="3" key="2">
    <citation type="submission" date="2018-04" db="EMBL/GenBank/DDBJ databases">
        <title>OnivRS2 (Oryza nivara Reference Sequence Version 2).</title>
        <authorList>
            <person name="Zhang J."/>
            <person name="Kudrna D."/>
            <person name="Lee S."/>
            <person name="Talag J."/>
            <person name="Rajasekar S."/>
            <person name="Welchert J."/>
            <person name="Hsing Y.-I."/>
            <person name="Wing R.A."/>
        </authorList>
    </citation>
    <scope>NUCLEOTIDE SEQUENCE [LARGE SCALE GENOMIC DNA]</scope>
</reference>
<keyword evidence="4" id="KW-1185">Reference proteome</keyword>
<dbReference type="HOGENOM" id="CLU_1838416_0_0_1"/>
<feature type="domain" description="Inhibitor I9" evidence="2">
    <location>
        <begin position="62"/>
        <end position="113"/>
    </location>
</feature>
<proteinExistence type="predicted"/>
<dbReference type="OMA" id="CERRQAR"/>
<evidence type="ECO:0000313" key="4">
    <source>
        <dbReference type="Proteomes" id="UP000006591"/>
    </source>
</evidence>
<evidence type="ECO:0000256" key="1">
    <source>
        <dbReference type="SAM" id="MobiDB-lite"/>
    </source>
</evidence>
<dbReference type="EnsemblPlants" id="ONIVA10G13120.1">
    <property type="protein sequence ID" value="ONIVA10G13120.1"/>
    <property type="gene ID" value="ONIVA10G13120"/>
</dbReference>
<protein>
    <recommendedName>
        <fullName evidence="2">Inhibitor I9 domain-containing protein</fullName>
    </recommendedName>
</protein>
<dbReference type="STRING" id="4536.A0A0E0ITG4"/>
<reference evidence="3" key="1">
    <citation type="submission" date="2015-04" db="UniProtKB">
        <authorList>
            <consortium name="EnsemblPlants"/>
        </authorList>
    </citation>
    <scope>IDENTIFICATION</scope>
    <source>
        <strain evidence="3">SL10</strain>
    </source>
</reference>
<feature type="compositionally biased region" description="Basic and acidic residues" evidence="1">
    <location>
        <begin position="36"/>
        <end position="50"/>
    </location>
</feature>
<dbReference type="Gramene" id="ONIVA10G13120.1">
    <property type="protein sequence ID" value="ONIVA10G13120.1"/>
    <property type="gene ID" value="ONIVA10G13120"/>
</dbReference>
<evidence type="ECO:0000313" key="3">
    <source>
        <dbReference type="EnsemblPlants" id="ONIVA10G13120.1"/>
    </source>
</evidence>
<accession>A0A0E0ITG4</accession>
<dbReference type="InterPro" id="IPR010259">
    <property type="entry name" value="S8pro/Inhibitor_I9"/>
</dbReference>
<feature type="region of interest" description="Disordered" evidence="1">
    <location>
        <begin position="1"/>
        <end position="66"/>
    </location>
</feature>
<dbReference type="InterPro" id="IPR037045">
    <property type="entry name" value="S8pro/Inhibitor_I9_sf"/>
</dbReference>
<name>A0A0E0ITG4_ORYNI</name>
<feature type="compositionally biased region" description="Low complexity" evidence="1">
    <location>
        <begin position="8"/>
        <end position="35"/>
    </location>
</feature>